<feature type="compositionally biased region" description="Basic and acidic residues" evidence="1">
    <location>
        <begin position="90"/>
        <end position="107"/>
    </location>
</feature>
<feature type="compositionally biased region" description="Basic and acidic residues" evidence="1">
    <location>
        <begin position="31"/>
        <end position="55"/>
    </location>
</feature>
<dbReference type="AlphaFoldDB" id="A0AAV7M8F1"/>
<evidence type="ECO:0000313" key="2">
    <source>
        <dbReference type="EMBL" id="KAJ1099055.1"/>
    </source>
</evidence>
<protein>
    <submittedName>
        <fullName evidence="2">Uncharacterized protein</fullName>
    </submittedName>
</protein>
<sequence>MAGAHPHTLPTCADAACGVPEHHGLSANERGATRTTREGGEIRRSASEPNEEKESGWTADPGEEERDEETRGKEDTEARTPDWRIWGPGERFHCDWRNTDKEDHEGDQNNAATREAERNSPPRFWRSMADPGV</sequence>
<reference evidence="2" key="1">
    <citation type="journal article" date="2022" name="bioRxiv">
        <title>Sequencing and chromosome-scale assembly of the giantPleurodeles waltlgenome.</title>
        <authorList>
            <person name="Brown T."/>
            <person name="Elewa A."/>
            <person name="Iarovenko S."/>
            <person name="Subramanian E."/>
            <person name="Araus A.J."/>
            <person name="Petzold A."/>
            <person name="Susuki M."/>
            <person name="Suzuki K.-i.T."/>
            <person name="Hayashi T."/>
            <person name="Toyoda A."/>
            <person name="Oliveira C."/>
            <person name="Osipova E."/>
            <person name="Leigh N.D."/>
            <person name="Simon A."/>
            <person name="Yun M.H."/>
        </authorList>
    </citation>
    <scope>NUCLEOTIDE SEQUENCE</scope>
    <source>
        <strain evidence="2">20211129_DDA</strain>
        <tissue evidence="2">Liver</tissue>
    </source>
</reference>
<accession>A0AAV7M8F1</accession>
<evidence type="ECO:0000256" key="1">
    <source>
        <dbReference type="SAM" id="MobiDB-lite"/>
    </source>
</evidence>
<gene>
    <name evidence="2" type="ORF">NDU88_004159</name>
</gene>
<name>A0AAV7M8F1_PLEWA</name>
<organism evidence="2 3">
    <name type="scientific">Pleurodeles waltl</name>
    <name type="common">Iberian ribbed newt</name>
    <dbReference type="NCBI Taxonomy" id="8319"/>
    <lineage>
        <taxon>Eukaryota</taxon>
        <taxon>Metazoa</taxon>
        <taxon>Chordata</taxon>
        <taxon>Craniata</taxon>
        <taxon>Vertebrata</taxon>
        <taxon>Euteleostomi</taxon>
        <taxon>Amphibia</taxon>
        <taxon>Batrachia</taxon>
        <taxon>Caudata</taxon>
        <taxon>Salamandroidea</taxon>
        <taxon>Salamandridae</taxon>
        <taxon>Pleurodelinae</taxon>
        <taxon>Pleurodeles</taxon>
    </lineage>
</organism>
<dbReference type="Proteomes" id="UP001066276">
    <property type="component" value="Chromosome 10"/>
</dbReference>
<keyword evidence="3" id="KW-1185">Reference proteome</keyword>
<feature type="compositionally biased region" description="Basic and acidic residues" evidence="1">
    <location>
        <begin position="68"/>
        <end position="82"/>
    </location>
</feature>
<comment type="caution">
    <text evidence="2">The sequence shown here is derived from an EMBL/GenBank/DDBJ whole genome shotgun (WGS) entry which is preliminary data.</text>
</comment>
<evidence type="ECO:0000313" key="3">
    <source>
        <dbReference type="Proteomes" id="UP001066276"/>
    </source>
</evidence>
<feature type="region of interest" description="Disordered" evidence="1">
    <location>
        <begin position="1"/>
        <end position="133"/>
    </location>
</feature>
<dbReference type="EMBL" id="JANPWB010000014">
    <property type="protein sequence ID" value="KAJ1099055.1"/>
    <property type="molecule type" value="Genomic_DNA"/>
</dbReference>
<proteinExistence type="predicted"/>